<evidence type="ECO:0000256" key="1">
    <source>
        <dbReference type="PROSITE-ProRule" id="PRU00169"/>
    </source>
</evidence>
<dbReference type="SMART" id="SM00448">
    <property type="entry name" value="REC"/>
    <property type="match status" value="1"/>
</dbReference>
<feature type="domain" description="Response regulatory" evidence="2">
    <location>
        <begin position="7"/>
        <end position="135"/>
    </location>
</feature>
<proteinExistence type="predicted"/>
<dbReference type="Pfam" id="PF00072">
    <property type="entry name" value="Response_reg"/>
    <property type="match status" value="1"/>
</dbReference>
<dbReference type="EMBL" id="JBIPKE010000013">
    <property type="protein sequence ID" value="MFH6982783.1"/>
    <property type="molecule type" value="Genomic_DNA"/>
</dbReference>
<keyword evidence="4" id="KW-1185">Reference proteome</keyword>
<dbReference type="InterPro" id="IPR011006">
    <property type="entry name" value="CheY-like_superfamily"/>
</dbReference>
<evidence type="ECO:0000313" key="3">
    <source>
        <dbReference type="EMBL" id="MFH6982783.1"/>
    </source>
</evidence>
<protein>
    <submittedName>
        <fullName evidence="3">Response regulator</fullName>
    </submittedName>
</protein>
<reference evidence="3 4" key="1">
    <citation type="journal article" date="2013" name="Int. J. Syst. Evol. Microbiol.">
        <title>Marinoscillum luteum sp. nov., isolated from marine sediment.</title>
        <authorList>
            <person name="Cha I.T."/>
            <person name="Park S.J."/>
            <person name="Kim S.J."/>
            <person name="Kim J.G."/>
            <person name="Jung M.Y."/>
            <person name="Shin K.S."/>
            <person name="Kwon K.K."/>
            <person name="Yang S.H."/>
            <person name="Seo Y.S."/>
            <person name="Rhee S.K."/>
        </authorList>
    </citation>
    <scope>NUCLEOTIDE SEQUENCE [LARGE SCALE GENOMIC DNA]</scope>
    <source>
        <strain evidence="3 4">KCTC 23939</strain>
    </source>
</reference>
<dbReference type="CDD" id="cd17557">
    <property type="entry name" value="REC_Rcp-like"/>
    <property type="match status" value="1"/>
</dbReference>
<organism evidence="3 4">
    <name type="scientific">Marinoscillum luteum</name>
    <dbReference type="NCBI Taxonomy" id="861051"/>
    <lineage>
        <taxon>Bacteria</taxon>
        <taxon>Pseudomonadati</taxon>
        <taxon>Bacteroidota</taxon>
        <taxon>Cytophagia</taxon>
        <taxon>Cytophagales</taxon>
        <taxon>Reichenbachiellaceae</taxon>
        <taxon>Marinoscillum</taxon>
    </lineage>
</organism>
<feature type="modified residue" description="4-aspartylphosphate" evidence="1">
    <location>
        <position position="68"/>
    </location>
</feature>
<accession>A0ABW7N5B4</accession>
<dbReference type="PANTHER" id="PTHR44520">
    <property type="entry name" value="RESPONSE REGULATOR RCP1-RELATED"/>
    <property type="match status" value="1"/>
</dbReference>
<gene>
    <name evidence="3" type="ORF">ACHKAR_05010</name>
</gene>
<dbReference type="PANTHER" id="PTHR44520:SF1">
    <property type="entry name" value="TWO-COMPONENT SYSTEM REGULATORY PROTEIN"/>
    <property type="match status" value="1"/>
</dbReference>
<dbReference type="Proteomes" id="UP001610063">
    <property type="component" value="Unassembled WGS sequence"/>
</dbReference>
<evidence type="ECO:0000313" key="4">
    <source>
        <dbReference type="Proteomes" id="UP001610063"/>
    </source>
</evidence>
<dbReference type="InterPro" id="IPR001789">
    <property type="entry name" value="Sig_transdc_resp-reg_receiver"/>
</dbReference>
<comment type="caution">
    <text evidence="3">The sequence shown here is derived from an EMBL/GenBank/DDBJ whole genome shotgun (WGS) entry which is preliminary data.</text>
</comment>
<sequence>MSVHEIEILLVEDSVSDAELTIRALKKHNMANKLVHLENGAEALDYLFANGAYSEREVKNVPKLILLDINMPKVGGIEVLKQIKGDERTRKIPVIILTSSKEDPDIDKCYDLGANSYVVKPVGFESFMKAVSELGMYWMLLNQPSSH</sequence>
<dbReference type="PROSITE" id="PS50110">
    <property type="entry name" value="RESPONSE_REGULATORY"/>
    <property type="match status" value="1"/>
</dbReference>
<evidence type="ECO:0000259" key="2">
    <source>
        <dbReference type="PROSITE" id="PS50110"/>
    </source>
</evidence>
<dbReference type="InterPro" id="IPR052893">
    <property type="entry name" value="TCS_response_regulator"/>
</dbReference>
<dbReference type="RefSeq" id="WP_395416427.1">
    <property type="nucleotide sequence ID" value="NZ_JBIPKE010000013.1"/>
</dbReference>
<name>A0ABW7N5B4_9BACT</name>
<dbReference type="Gene3D" id="3.40.50.2300">
    <property type="match status" value="1"/>
</dbReference>
<dbReference type="SUPFAM" id="SSF52172">
    <property type="entry name" value="CheY-like"/>
    <property type="match status" value="1"/>
</dbReference>
<keyword evidence="1" id="KW-0597">Phosphoprotein</keyword>